<evidence type="ECO:0000256" key="16">
    <source>
        <dbReference type="ARBA" id="ARBA00022968"/>
    </source>
</evidence>
<protein>
    <recommendedName>
        <fullName evidence="6">Penicillin-binding protein 1A</fullName>
        <ecNumber evidence="24">2.4.99.28</ecNumber>
        <ecNumber evidence="5">3.4.16.4</ecNumber>
    </recommendedName>
</protein>
<evidence type="ECO:0000256" key="9">
    <source>
        <dbReference type="ARBA" id="ARBA00022645"/>
    </source>
</evidence>
<organism evidence="31 32">
    <name type="scientific">Paucidesulfovibrio gracilis DSM 16080</name>
    <dbReference type="NCBI Taxonomy" id="1121449"/>
    <lineage>
        <taxon>Bacteria</taxon>
        <taxon>Pseudomonadati</taxon>
        <taxon>Thermodesulfobacteriota</taxon>
        <taxon>Desulfovibrionia</taxon>
        <taxon>Desulfovibrionales</taxon>
        <taxon>Desulfovibrionaceae</taxon>
        <taxon>Paucidesulfovibrio</taxon>
    </lineage>
</organism>
<dbReference type="Pfam" id="PF17092">
    <property type="entry name" value="PCB_OB"/>
    <property type="match status" value="1"/>
</dbReference>
<evidence type="ECO:0000256" key="1">
    <source>
        <dbReference type="ARBA" id="ARBA00004249"/>
    </source>
</evidence>
<keyword evidence="32" id="KW-1185">Reference proteome</keyword>
<proteinExistence type="inferred from homology"/>
<dbReference type="InterPro" id="IPR050396">
    <property type="entry name" value="Glycosyltr_51/Transpeptidase"/>
</dbReference>
<evidence type="ECO:0000256" key="22">
    <source>
        <dbReference type="ARBA" id="ARBA00023316"/>
    </source>
</evidence>
<dbReference type="SUPFAM" id="SSF53955">
    <property type="entry name" value="Lysozyme-like"/>
    <property type="match status" value="1"/>
</dbReference>
<dbReference type="FunFam" id="1.10.3810.10:FF:000001">
    <property type="entry name" value="Penicillin-binding protein 1A"/>
    <property type="match status" value="1"/>
</dbReference>
<keyword evidence="15" id="KW-0133">Cell shape</keyword>
<evidence type="ECO:0000256" key="10">
    <source>
        <dbReference type="ARBA" id="ARBA00022670"/>
    </source>
</evidence>
<keyword evidence="22" id="KW-0961">Cell wall biogenesis/degradation</keyword>
<evidence type="ECO:0000256" key="24">
    <source>
        <dbReference type="ARBA" id="ARBA00044770"/>
    </source>
</evidence>
<evidence type="ECO:0000256" key="6">
    <source>
        <dbReference type="ARBA" id="ARBA00018638"/>
    </source>
</evidence>
<evidence type="ECO:0000256" key="5">
    <source>
        <dbReference type="ARBA" id="ARBA00012448"/>
    </source>
</evidence>
<keyword evidence="20" id="KW-0046">Antibiotic resistance</keyword>
<dbReference type="UniPathway" id="UPA00219"/>
<dbReference type="GO" id="GO:0009002">
    <property type="term" value="F:serine-type D-Ala-D-Ala carboxypeptidase activity"/>
    <property type="evidence" value="ECO:0007669"/>
    <property type="project" value="UniProtKB-EC"/>
</dbReference>
<dbReference type="InterPro" id="IPR001264">
    <property type="entry name" value="Glyco_trans_51"/>
</dbReference>
<evidence type="ECO:0000259" key="30">
    <source>
        <dbReference type="Pfam" id="PF17092"/>
    </source>
</evidence>
<feature type="transmembrane region" description="Helical" evidence="27">
    <location>
        <begin position="7"/>
        <end position="26"/>
    </location>
</feature>
<keyword evidence="21" id="KW-0511">Multifunctional enzyme</keyword>
<name>A0A1T4WRJ8_9BACT</name>
<dbReference type="InterPro" id="IPR023346">
    <property type="entry name" value="Lysozyme-like_dom_sf"/>
</dbReference>
<evidence type="ECO:0000256" key="27">
    <source>
        <dbReference type="SAM" id="Phobius"/>
    </source>
</evidence>
<dbReference type="OrthoDB" id="9766909at2"/>
<comment type="subcellular location">
    <subcellularLocation>
        <location evidence="1">Cell inner membrane</location>
        <topology evidence="1">Single-pass type II membrane protein</topology>
    </subcellularLocation>
</comment>
<dbReference type="Gene3D" id="1.10.3810.10">
    <property type="entry name" value="Biosynthetic peptidoglycan transglycosylase-like"/>
    <property type="match status" value="1"/>
</dbReference>
<dbReference type="GO" id="GO:0009252">
    <property type="term" value="P:peptidoglycan biosynthetic process"/>
    <property type="evidence" value="ECO:0007669"/>
    <property type="project" value="UniProtKB-UniPathway"/>
</dbReference>
<keyword evidence="10" id="KW-0645">Protease</keyword>
<dbReference type="GO" id="GO:0046677">
    <property type="term" value="P:response to antibiotic"/>
    <property type="evidence" value="ECO:0007669"/>
    <property type="project" value="UniProtKB-KW"/>
</dbReference>
<dbReference type="GO" id="GO:0006508">
    <property type="term" value="P:proteolysis"/>
    <property type="evidence" value="ECO:0007669"/>
    <property type="project" value="UniProtKB-KW"/>
</dbReference>
<dbReference type="GO" id="GO:0005886">
    <property type="term" value="C:plasma membrane"/>
    <property type="evidence" value="ECO:0007669"/>
    <property type="project" value="UniProtKB-SubCell"/>
</dbReference>
<keyword evidence="8" id="KW-0997">Cell inner membrane</keyword>
<keyword evidence="17" id="KW-0573">Peptidoglycan synthesis</keyword>
<accession>A0A1T4WRJ8</accession>
<evidence type="ECO:0000259" key="28">
    <source>
        <dbReference type="Pfam" id="PF00905"/>
    </source>
</evidence>
<comment type="similarity">
    <text evidence="3">In the C-terminal section; belongs to the transpeptidase family.</text>
</comment>
<evidence type="ECO:0000256" key="11">
    <source>
        <dbReference type="ARBA" id="ARBA00022676"/>
    </source>
</evidence>
<dbReference type="SUPFAM" id="SSF56601">
    <property type="entry name" value="beta-lactamase/transpeptidase-like"/>
    <property type="match status" value="1"/>
</dbReference>
<keyword evidence="19 27" id="KW-0472">Membrane</keyword>
<evidence type="ECO:0000256" key="21">
    <source>
        <dbReference type="ARBA" id="ARBA00023268"/>
    </source>
</evidence>
<evidence type="ECO:0000256" key="18">
    <source>
        <dbReference type="ARBA" id="ARBA00022989"/>
    </source>
</evidence>
<comment type="similarity">
    <text evidence="4">In the N-terminal section; belongs to the glycosyltransferase 51 family.</text>
</comment>
<dbReference type="Pfam" id="PF00912">
    <property type="entry name" value="Transgly"/>
    <property type="match status" value="1"/>
</dbReference>
<comment type="catalytic activity">
    <reaction evidence="25">
        <text>[GlcNAc-(1-&gt;4)-Mur2Ac(oyl-L-Ala-gamma-D-Glu-L-Lys-D-Ala-D-Ala)](n)-di-trans,octa-cis-undecaprenyl diphosphate + beta-D-GlcNAc-(1-&gt;4)-Mur2Ac(oyl-L-Ala-gamma-D-Glu-L-Lys-D-Ala-D-Ala)-di-trans,octa-cis-undecaprenyl diphosphate = [GlcNAc-(1-&gt;4)-Mur2Ac(oyl-L-Ala-gamma-D-Glu-L-Lys-D-Ala-D-Ala)](n+1)-di-trans,octa-cis-undecaprenyl diphosphate + di-trans,octa-cis-undecaprenyl diphosphate + H(+)</text>
        <dbReference type="Rhea" id="RHEA:23708"/>
        <dbReference type="Rhea" id="RHEA-COMP:9602"/>
        <dbReference type="Rhea" id="RHEA-COMP:9603"/>
        <dbReference type="ChEBI" id="CHEBI:15378"/>
        <dbReference type="ChEBI" id="CHEBI:58405"/>
        <dbReference type="ChEBI" id="CHEBI:60033"/>
        <dbReference type="ChEBI" id="CHEBI:78435"/>
        <dbReference type="EC" id="2.4.99.28"/>
    </reaction>
</comment>
<dbReference type="GO" id="GO:0030288">
    <property type="term" value="C:outer membrane-bounded periplasmic space"/>
    <property type="evidence" value="ECO:0007669"/>
    <property type="project" value="TreeGrafter"/>
</dbReference>
<keyword evidence="11" id="KW-0328">Glycosyltransferase</keyword>
<sequence length="781" mass="87389">MKILKYLLYTATALTILAAGSFYGLYRWASADLPNFTEITDYTPALVTTVYDKQGGVLGYFYHEKRFLVRLDEMNKWLPMAFLAAEDAAFYDHEGVDLMAIFRAFLINLKSGRVKQGGSTITQQIVKQLLLTNVKSYERKLKEAILAYRLENYLTKEEILTIYLNEIFLGSNSYGVEAAARTYFGKHALDLTLAECAMLAGLPQAPSRYSPYANFDLAKDRQRYVLGQMHEQGWITEAERQEALEQEIVLKRMPDPSWGTGAYYLEEVRRWLIDKYGKNQVYERGLSVYTACDPKHQAAAEAALREGLENSAKRRGWPGPLGNVDEDPQLLQRLEAQEVVPDDIAAGDWLMAMVTDVSKSKAQIKVGPLTGTIPVSSMSWCRKPNLRQRASWARKISDARKVVGKGDVVWVSVKERPEQGEKDWIFDLELEPEVQGALVSIVPETGEVPALVGGYDYMRSEYNRATQARRQPGSAFKPLVYSVALDNGMTPATLVKDTAIVFENEDGSVWRPENYAHRFYGWLSLRTALVKSKNLVTIRVAHKVGIQKIIERAKALGLEADFPQDLSVALGSASVTPINLCSAYTVFPRGGSWVEPRLVLEVQDVWGEQIYSSEPVTHEVISPQTAYQICYLMQEVVQQGTGRRARVLGRPLAGKTGTTNDERDAWFMGYSPYLLTGVYVGFDEPRSMGAGEAGSSTALPIWIDYRKEIEEDYPLQDFEQPDGIVISRASFEEGSRDGMRMVSYFLPFKEGTQPVPTPTTNPGSTAPGAQGVDDDLLKQGF</sequence>
<keyword evidence="13 27" id="KW-0812">Transmembrane</keyword>
<dbReference type="GO" id="GO:0008955">
    <property type="term" value="F:peptidoglycan glycosyltransferase activity"/>
    <property type="evidence" value="ECO:0007669"/>
    <property type="project" value="UniProtKB-EC"/>
</dbReference>
<evidence type="ECO:0000256" key="15">
    <source>
        <dbReference type="ARBA" id="ARBA00022960"/>
    </source>
</evidence>
<evidence type="ECO:0000256" key="2">
    <source>
        <dbReference type="ARBA" id="ARBA00004752"/>
    </source>
</evidence>
<dbReference type="InterPro" id="IPR031376">
    <property type="entry name" value="PCB_OB"/>
</dbReference>
<dbReference type="InterPro" id="IPR012338">
    <property type="entry name" value="Beta-lactam/transpept-like"/>
</dbReference>
<dbReference type="GO" id="GO:0008360">
    <property type="term" value="P:regulation of cell shape"/>
    <property type="evidence" value="ECO:0007669"/>
    <property type="project" value="UniProtKB-KW"/>
</dbReference>
<dbReference type="EC" id="2.4.99.28" evidence="24"/>
<dbReference type="GO" id="GO:0008658">
    <property type="term" value="F:penicillin binding"/>
    <property type="evidence" value="ECO:0007669"/>
    <property type="project" value="InterPro"/>
</dbReference>
<dbReference type="RefSeq" id="WP_078716834.1">
    <property type="nucleotide sequence ID" value="NZ_FUYC01000004.1"/>
</dbReference>
<dbReference type="InterPro" id="IPR001460">
    <property type="entry name" value="PCN-bd_Tpept"/>
</dbReference>
<dbReference type="GO" id="GO:0071555">
    <property type="term" value="P:cell wall organization"/>
    <property type="evidence" value="ECO:0007669"/>
    <property type="project" value="UniProtKB-KW"/>
</dbReference>
<dbReference type="Proteomes" id="UP000190027">
    <property type="component" value="Unassembled WGS sequence"/>
</dbReference>
<evidence type="ECO:0000256" key="14">
    <source>
        <dbReference type="ARBA" id="ARBA00022801"/>
    </source>
</evidence>
<evidence type="ECO:0000256" key="20">
    <source>
        <dbReference type="ARBA" id="ARBA00023251"/>
    </source>
</evidence>
<evidence type="ECO:0000256" key="17">
    <source>
        <dbReference type="ARBA" id="ARBA00022984"/>
    </source>
</evidence>
<dbReference type="EC" id="3.4.16.4" evidence="5"/>
<dbReference type="PANTHER" id="PTHR32282:SF27">
    <property type="entry name" value="PENICILLIN-BINDING PROTEIN 1A"/>
    <property type="match status" value="1"/>
</dbReference>
<dbReference type="EMBL" id="FUYC01000004">
    <property type="protein sequence ID" value="SKA79727.1"/>
    <property type="molecule type" value="Genomic_DNA"/>
</dbReference>
<dbReference type="AlphaFoldDB" id="A0A1T4WRJ8"/>
<feature type="domain" description="Penicillin-binding protein transpeptidase" evidence="28">
    <location>
        <begin position="437"/>
        <end position="673"/>
    </location>
</feature>
<keyword evidence="7" id="KW-1003">Cell membrane</keyword>
<evidence type="ECO:0000259" key="29">
    <source>
        <dbReference type="Pfam" id="PF00912"/>
    </source>
</evidence>
<gene>
    <name evidence="31" type="ORF">SAMN02745704_01254</name>
</gene>
<evidence type="ECO:0000313" key="31">
    <source>
        <dbReference type="EMBL" id="SKA79727.1"/>
    </source>
</evidence>
<evidence type="ECO:0000256" key="12">
    <source>
        <dbReference type="ARBA" id="ARBA00022679"/>
    </source>
</evidence>
<evidence type="ECO:0000256" key="19">
    <source>
        <dbReference type="ARBA" id="ARBA00023136"/>
    </source>
</evidence>
<reference evidence="31 32" key="1">
    <citation type="submission" date="2017-02" db="EMBL/GenBank/DDBJ databases">
        <authorList>
            <person name="Peterson S.W."/>
        </authorList>
    </citation>
    <scope>NUCLEOTIDE SEQUENCE [LARGE SCALE GENOMIC DNA]</scope>
    <source>
        <strain evidence="31 32">DSM 16080</strain>
    </source>
</reference>
<dbReference type="InterPro" id="IPR012340">
    <property type="entry name" value="NA-bd_OB-fold"/>
</dbReference>
<dbReference type="SUPFAM" id="SSF50249">
    <property type="entry name" value="Nucleic acid-binding proteins"/>
    <property type="match status" value="1"/>
</dbReference>
<evidence type="ECO:0000256" key="13">
    <source>
        <dbReference type="ARBA" id="ARBA00022692"/>
    </source>
</evidence>
<dbReference type="Pfam" id="PF00905">
    <property type="entry name" value="Transpeptidase"/>
    <property type="match status" value="1"/>
</dbReference>
<evidence type="ECO:0000313" key="32">
    <source>
        <dbReference type="Proteomes" id="UP000190027"/>
    </source>
</evidence>
<keyword evidence="18 27" id="KW-1133">Transmembrane helix</keyword>
<dbReference type="PANTHER" id="PTHR32282">
    <property type="entry name" value="BINDING PROTEIN TRANSPEPTIDASE, PUTATIVE-RELATED"/>
    <property type="match status" value="1"/>
</dbReference>
<evidence type="ECO:0000256" key="23">
    <source>
        <dbReference type="ARBA" id="ARBA00034000"/>
    </source>
</evidence>
<dbReference type="InterPro" id="IPR036950">
    <property type="entry name" value="PBP_transglycosylase"/>
</dbReference>
<keyword evidence="16" id="KW-0735">Signal-anchor</keyword>
<keyword evidence="9" id="KW-0121">Carboxypeptidase</keyword>
<comment type="pathway">
    <text evidence="2">Cell wall biogenesis; peptidoglycan biosynthesis.</text>
</comment>
<feature type="domain" description="Penicillin-binding protein OB-like" evidence="30">
    <location>
        <begin position="317"/>
        <end position="424"/>
    </location>
</feature>
<feature type="region of interest" description="Disordered" evidence="26">
    <location>
        <begin position="750"/>
        <end position="774"/>
    </location>
</feature>
<evidence type="ECO:0000256" key="4">
    <source>
        <dbReference type="ARBA" id="ARBA00007739"/>
    </source>
</evidence>
<comment type="catalytic activity">
    <reaction evidence="23">
        <text>Preferential cleavage: (Ac)2-L-Lys-D-Ala-|-D-Ala. Also transpeptidation of peptidyl-alanyl moieties that are N-acyl substituents of D-alanine.</text>
        <dbReference type="EC" id="3.4.16.4"/>
    </reaction>
</comment>
<evidence type="ECO:0000256" key="26">
    <source>
        <dbReference type="SAM" id="MobiDB-lite"/>
    </source>
</evidence>
<dbReference type="NCBIfam" id="TIGR02074">
    <property type="entry name" value="PBP_1a_fam"/>
    <property type="match status" value="1"/>
</dbReference>
<evidence type="ECO:0000256" key="3">
    <source>
        <dbReference type="ARBA" id="ARBA00007090"/>
    </source>
</evidence>
<keyword evidence="12" id="KW-0808">Transferase</keyword>
<evidence type="ECO:0000256" key="8">
    <source>
        <dbReference type="ARBA" id="ARBA00022519"/>
    </source>
</evidence>
<evidence type="ECO:0000256" key="25">
    <source>
        <dbReference type="ARBA" id="ARBA00049902"/>
    </source>
</evidence>
<dbReference type="STRING" id="1121449.SAMN02745704_01254"/>
<evidence type="ECO:0000256" key="7">
    <source>
        <dbReference type="ARBA" id="ARBA00022475"/>
    </source>
</evidence>
<dbReference type="Gene3D" id="2.40.50.140">
    <property type="entry name" value="Nucleic acid-binding proteins"/>
    <property type="match status" value="1"/>
</dbReference>
<dbReference type="Gene3D" id="3.40.710.10">
    <property type="entry name" value="DD-peptidase/beta-lactamase superfamily"/>
    <property type="match status" value="2"/>
</dbReference>
<keyword evidence="14" id="KW-0378">Hydrolase</keyword>
<feature type="domain" description="Glycosyl transferase family 51" evidence="29">
    <location>
        <begin position="58"/>
        <end position="230"/>
    </location>
</feature>